<organism evidence="2 3">
    <name type="scientific">Actinomyces oris</name>
    <dbReference type="NCBI Taxonomy" id="544580"/>
    <lineage>
        <taxon>Bacteria</taxon>
        <taxon>Bacillati</taxon>
        <taxon>Actinomycetota</taxon>
        <taxon>Actinomycetes</taxon>
        <taxon>Actinomycetales</taxon>
        <taxon>Actinomycetaceae</taxon>
        <taxon>Actinomyces</taxon>
    </lineage>
</organism>
<proteinExistence type="predicted"/>
<name>A0A1Q8VJB1_9ACTO</name>
<dbReference type="Proteomes" id="UP000186471">
    <property type="component" value="Unassembled WGS sequence"/>
</dbReference>
<comment type="caution">
    <text evidence="2">The sequence shown here is derived from an EMBL/GenBank/DDBJ whole genome shotgun (WGS) entry which is preliminary data.</text>
</comment>
<protein>
    <submittedName>
        <fullName evidence="2">Uncharacterized protein</fullName>
    </submittedName>
</protein>
<sequence length="452" mass="48730">MENFPLEVTGRWLDEITEELRAVVSSTGIGNWIEWSLGTFAFPRIFAVIFESRAGAVVFEVTDGTGIIWSSVTGRRPDGGSSELTTAEEIADYLGVEIEVALSLRDGASAAVARGLECLGAESARRTLVETSSGKLVPAVPTLGGAAVDGFEASRVDRIGLGQESYTAHYDEACVLWAERADGGRSRLEPVEPGSGLYVLPGTEEVNYSVRQAALTAWSATQNSLGRPVSAADDGTSWPPVGLFHLGPRGRTVTYSTEDTVADERWTVEVEVNDTTPLAPRRVDLYRDGQLYAKRISVEAARHLVEACFVQRFSESLMNVAPGAVDEELLERTRRVMETAGALSTRVLVRDGSPCVAVGRAGEGRLIRLVDAGLVELSMPSGRVSWVSEQEAVRRLPSPKDRAVMDEVAVQRAVRGRMPRLVGDAMQLGPSPVVASFPAHPERGSRRVEPAL</sequence>
<evidence type="ECO:0000256" key="1">
    <source>
        <dbReference type="SAM" id="MobiDB-lite"/>
    </source>
</evidence>
<dbReference type="RefSeq" id="WP_075410973.1">
    <property type="nucleotide sequence ID" value="NZ_MSKK01000008.1"/>
</dbReference>
<dbReference type="OrthoDB" id="9894827at2"/>
<reference evidence="2 3" key="1">
    <citation type="submission" date="2016-12" db="EMBL/GenBank/DDBJ databases">
        <title>Genomic comparison of strains in the 'Actinomyces naeslundii' group.</title>
        <authorList>
            <person name="Mughal S.R."/>
            <person name="Do T."/>
            <person name="Gilbert S.C."/>
            <person name="Witherden E.A."/>
            <person name="Didelot X."/>
            <person name="Beighton D."/>
        </authorList>
    </citation>
    <scope>NUCLEOTIDE SEQUENCE [LARGE SCALE GENOMIC DNA]</scope>
    <source>
        <strain evidence="2 3">R21091</strain>
    </source>
</reference>
<dbReference type="AlphaFoldDB" id="A0A1Q8VJB1"/>
<gene>
    <name evidence="2" type="ORF">BKH31_02805</name>
</gene>
<feature type="region of interest" description="Disordered" evidence="1">
    <location>
        <begin position="432"/>
        <end position="452"/>
    </location>
</feature>
<evidence type="ECO:0000313" key="2">
    <source>
        <dbReference type="EMBL" id="OLO48175.1"/>
    </source>
</evidence>
<accession>A0A1Q8VJB1</accession>
<feature type="compositionally biased region" description="Basic and acidic residues" evidence="1">
    <location>
        <begin position="440"/>
        <end position="452"/>
    </location>
</feature>
<dbReference type="EMBL" id="MSKK01000008">
    <property type="protein sequence ID" value="OLO48175.1"/>
    <property type="molecule type" value="Genomic_DNA"/>
</dbReference>
<evidence type="ECO:0000313" key="3">
    <source>
        <dbReference type="Proteomes" id="UP000186471"/>
    </source>
</evidence>